<dbReference type="InterPro" id="IPR018201">
    <property type="entry name" value="Ketoacyl_synth_AS"/>
</dbReference>
<dbReference type="SUPFAM" id="SSF53901">
    <property type="entry name" value="Thiolase-like"/>
    <property type="match status" value="1"/>
</dbReference>
<feature type="region of interest" description="C-terminal hotdog fold" evidence="7">
    <location>
        <begin position="1154"/>
        <end position="1312"/>
    </location>
</feature>
<dbReference type="InterPro" id="IPR049551">
    <property type="entry name" value="PKS_DH_C"/>
</dbReference>
<dbReference type="Gene3D" id="3.30.70.3290">
    <property type="match status" value="1"/>
</dbReference>
<protein>
    <recommendedName>
        <fullName evidence="12">Polyketide synthase</fullName>
    </recommendedName>
</protein>
<dbReference type="InterPro" id="IPR014031">
    <property type="entry name" value="Ketoacyl_synth_C"/>
</dbReference>
<organism evidence="10 11">
    <name type="scientific">Cudoniella acicularis</name>
    <dbReference type="NCBI Taxonomy" id="354080"/>
    <lineage>
        <taxon>Eukaryota</taxon>
        <taxon>Fungi</taxon>
        <taxon>Dikarya</taxon>
        <taxon>Ascomycota</taxon>
        <taxon>Pezizomycotina</taxon>
        <taxon>Leotiomycetes</taxon>
        <taxon>Helotiales</taxon>
        <taxon>Tricladiaceae</taxon>
        <taxon>Cudoniella</taxon>
    </lineage>
</organism>
<dbReference type="Pfam" id="PF14765">
    <property type="entry name" value="PS-DH"/>
    <property type="match status" value="1"/>
</dbReference>
<dbReference type="SMART" id="SM00829">
    <property type="entry name" value="PKS_ER"/>
    <property type="match status" value="1"/>
</dbReference>
<dbReference type="GO" id="GO:1901336">
    <property type="term" value="P:lactone biosynthetic process"/>
    <property type="evidence" value="ECO:0007669"/>
    <property type="project" value="UniProtKB-ARBA"/>
</dbReference>
<dbReference type="SMART" id="SM00825">
    <property type="entry name" value="PKS_KS"/>
    <property type="match status" value="1"/>
</dbReference>
<dbReference type="Proteomes" id="UP000566819">
    <property type="component" value="Unassembled WGS sequence"/>
</dbReference>
<name>A0A8H4RQ63_9HELO</name>
<dbReference type="Gene3D" id="3.10.129.110">
    <property type="entry name" value="Polyketide synthase dehydratase"/>
    <property type="match status" value="1"/>
</dbReference>
<dbReference type="SMART" id="SM00827">
    <property type="entry name" value="PKS_AT"/>
    <property type="match status" value="1"/>
</dbReference>
<dbReference type="Gene3D" id="3.40.50.720">
    <property type="entry name" value="NAD(P)-binding Rossmann-like Domain"/>
    <property type="match status" value="1"/>
</dbReference>
<evidence type="ECO:0000259" key="8">
    <source>
        <dbReference type="PROSITE" id="PS52004"/>
    </source>
</evidence>
<dbReference type="InterPro" id="IPR029063">
    <property type="entry name" value="SAM-dependent_MTases_sf"/>
</dbReference>
<dbReference type="InterPro" id="IPR020807">
    <property type="entry name" value="PKS_DH"/>
</dbReference>
<dbReference type="SUPFAM" id="SSF52151">
    <property type="entry name" value="FabD/lysophospholipase-like"/>
    <property type="match status" value="1"/>
</dbReference>
<dbReference type="GO" id="GO:0044550">
    <property type="term" value="P:secondary metabolite biosynthetic process"/>
    <property type="evidence" value="ECO:0007669"/>
    <property type="project" value="TreeGrafter"/>
</dbReference>
<dbReference type="InterPro" id="IPR049900">
    <property type="entry name" value="PKS_mFAS_DH"/>
</dbReference>
<dbReference type="Pfam" id="PF02801">
    <property type="entry name" value="Ketoacyl-synt_C"/>
    <property type="match status" value="1"/>
</dbReference>
<dbReference type="InterPro" id="IPR016036">
    <property type="entry name" value="Malonyl_transacylase_ACP-bd"/>
</dbReference>
<evidence type="ECO:0000259" key="9">
    <source>
        <dbReference type="PROSITE" id="PS52019"/>
    </source>
</evidence>
<feature type="active site" description="Proton donor; for dehydratase activity" evidence="7">
    <location>
        <position position="1222"/>
    </location>
</feature>
<dbReference type="CDD" id="cd05195">
    <property type="entry name" value="enoyl_red"/>
    <property type="match status" value="1"/>
</dbReference>
<keyword evidence="4" id="KW-0560">Oxidoreductase</keyword>
<dbReference type="Pfam" id="PF23114">
    <property type="entry name" value="NAD-bd_HRPKS_sdrA"/>
    <property type="match status" value="1"/>
</dbReference>
<dbReference type="InterPro" id="IPR020843">
    <property type="entry name" value="ER"/>
</dbReference>
<gene>
    <name evidence="10" type="ORF">G7Y89_g5175</name>
</gene>
<reference evidence="10 11" key="1">
    <citation type="submission" date="2020-03" db="EMBL/GenBank/DDBJ databases">
        <title>Draft Genome Sequence of Cudoniella acicularis.</title>
        <authorList>
            <person name="Buettner E."/>
            <person name="Kellner H."/>
        </authorList>
    </citation>
    <scope>NUCLEOTIDE SEQUENCE [LARGE SCALE GENOMIC DNA]</scope>
    <source>
        <strain evidence="10 11">DSM 108380</strain>
    </source>
</reference>
<proteinExistence type="predicted"/>
<keyword evidence="5" id="KW-0511">Multifunctional enzyme</keyword>
<dbReference type="Pfam" id="PF00109">
    <property type="entry name" value="ketoacyl-synt"/>
    <property type="match status" value="1"/>
</dbReference>
<comment type="caution">
    <text evidence="10">The sequence shown here is derived from an EMBL/GenBank/DDBJ whole genome shotgun (WGS) entry which is preliminary data.</text>
</comment>
<dbReference type="InterPro" id="IPR013154">
    <property type="entry name" value="ADH-like_N"/>
</dbReference>
<dbReference type="PROSITE" id="PS52004">
    <property type="entry name" value="KS3_2"/>
    <property type="match status" value="1"/>
</dbReference>
<dbReference type="Gene3D" id="3.40.50.150">
    <property type="entry name" value="Vaccinia Virus protein VP39"/>
    <property type="match status" value="1"/>
</dbReference>
<feature type="domain" description="Ketosynthase family 3 (KS3)" evidence="8">
    <location>
        <begin position="29"/>
        <end position="449"/>
    </location>
</feature>
<dbReference type="InterPro" id="IPR050091">
    <property type="entry name" value="PKS_NRPS_Biosynth_Enz"/>
</dbReference>
<feature type="region of interest" description="N-terminal hotdog fold" evidence="7">
    <location>
        <begin position="991"/>
        <end position="1126"/>
    </location>
</feature>
<dbReference type="Gene3D" id="3.40.366.10">
    <property type="entry name" value="Malonyl-Coenzyme A Acyl Carrier Protein, domain 2"/>
    <property type="match status" value="1"/>
</dbReference>
<dbReference type="InterPro" id="IPR014043">
    <property type="entry name" value="Acyl_transferase_dom"/>
</dbReference>
<sequence length="2472" mass="271151">MPSLVDSSPVMTKGVAHAHLNHTEGEDKIVPIAIVGMSLRFPDDITSADSLWSLLMEERCASRKFPPERLNGTSFYHPDPNRGDSIPVHSGHFINGPIDAFDAPFFSLSAAEVLAIDPQCRALLETTYRALENAGLSLASISNSNTSVYTGSLSDDFKAFTSKDLEQGSRYSLVGMPSLLAGRLSWFFNLIGPSITIDTACSSSLVALDLGCQSLLSGTSDMSIITGSSLIYSADLFHMLSNMGMLSPDGRCFSFDHRANGYGRGEGIAALIFKRLPDALRDGDTIRGIIRSTGTNSDGHTPGVTQPSKISQTLLIQQTYAKAGLSMKPTRYFEAHGTGTPLGDPIEANAIAAAFRKERTREDPMYTGSIKSNIGHIEGASGLAGIIKGLLILEQGTIPPNANFEKLNPNIDDVGLDIKPVVWPTKGLRRVSVNSFGASGTNAHVVLDDVYHFLLQRGLHGNHFTRAVPVLPEDSSPRTSENHNGWALTAAKSTTPRLILLSAFDQGAMKRTIKLYDEWLRNMPETVTTSTSFLDNLAYTLSLRRTFLPCRSFAVVNSIEELHDIQSHMSAPIRALNKPKVAFLFTGQGAQWAGMGRELLHFPVYREHLLQANKYLKELGNSWDIIETLCDVDAVADIQRPSLSQAICTVLQMAICDLYRSLNIWPAAVVGHSSGEITAAYCTGALSKESAWKVAYFRGMVSEILAEQKIGGMMAVGLSATQIQPIIDEVAPSLTVACINSPESVTVSGNRKQLQILATGLADGKYGPNIFHRQLKVEVAYHSPQMSFVTDEYLARMGCLEPGTRTGFDPDRTPAIMISSVTGEHVESTVLGKPSYWIQNMVKPVRFSDAVTQLVSRPVVNRRKKLDGSHRRAVSVQVLVEIGPHSSLQGPVREVLRLIPSAAGTAYYSTLKRHFPADRTAMAVIGQLSCHGFAVNLARANELENDHESNNHNRLKCVLPTLPEYPFDTSRKYWSNARLGQEYRFRRHAKLDLLGKPVIDWNPLEARWTNFFKLSELPWAADHKINGAVVYPAVGMVIMAAEAGKQLAQANSDRPIKGYRVSKGYFLAALVIPTSAEGIETHLHLRPIQDDSIRDSTTWDYHLYSCENGQWHENSHGRIAVEYETPPNGVAGSEEPERLARSQKNHRDAEAASKWVLSRAEFYKSLWNSGYTFGPTFRAMDNVTFSDSDGWQSTADVNCFDWHPADNANHFQEHIIHPITADGIIQTSLAVMARGGAGIFPTAVPIEVEDFWVSSSVLTHPQTQSVKSRARLLTKGNTGFEASVTALDSTLGKVLLHAKRFRLRFVTAMGLVQQQDYEPHMCYHLQWKPDIDFFSPSSPSTVSCPPDQGVLNKPTALAYVEQFLELATFKNPNMKILHFSVGLDGSQSLLLDQFFAPKDSDKPVLCHETYMLTDLSGMKPEELRMLLEQYDGLKSTSWDMTQSLSSEEFIENSFDLVFLSYSFGQDIQTDKVLHQANQLLRPGGRIVLFETTLVGTCNEVSTENSHTSTVLENNGFSNIETCFDDQNCTSIAISRKPLPQHGPSVSMQFVLVIDESSEHQQQVSKLLQKNLQNLTHRNCDIYTLDKIEPPDGSSELTYIFLAELEHSLLEDISSEAFLALKQILISAKGILWLTGRDKNLDLPPSRCIIDGLARVVRAENNHSVIVTASLENVSGAEQVGHITTLVEKTDFSSTDQSYESAYLQSGGNLNICRIIAAKEISRDVYQRSLPERSKTQAFGTGPPLLLAATTPGLLDSLKWVEDTSYDEPLAPDEVEVKVHMVGLNFRDLLLALGRINGTTLGTECAGVVSRAGKDTDFKPGDRVALFTPTAFAIYTRIKAVAVARVPEGVSLMQAASVPSQFVAAWDALQGLGKLQKGETILIHSGAGGTGQAAIQIAQYLGSEIFTTVGSGEKKKFLMEHYHIPADHIFYSRDTSFADGIRRMTNDRGVDVVLNSLAGESLVATWDLIAPYGRFIEIGKKDIDANSSLPMRPFMRGATFASLDVSSKFYDVPWLVKSNIEKLLDMFRDGIFQPAQPVHVLPISDVQRGMRMLQEGKMIGKIVFEMNSEALIPTTLKTKPSFFLSEEKTYLIAGGTGGLGLAIARWMAEERKAKNLLLLSLSGLRSEEAIKTVKDLRRAGARVEVASCDITNLSLLCDVLGRYENDMPPIGGCIQASMVLRDTLFANMSHEDWRASTDPKTIGSWNLHTVLPKGLEFFVLLSSVAGILGSAGQANYAAGNTYMDSLARYRVAQGEKAIALDLGVMLENGFLASKKALRERILAGGFLTGITPPEFFALLDKYCNPDLDILSVTESQLTIGLAAPSKILKKAAKESPFPTLPFYHHIMYRASQSEHAQNGEMDGSAKIRQQFLAAETLAEAGAVISEAFLERLLSSMPGSGERVRGDAEALRKPVRFYGVDSLLAIELRGWFAKEFAADIPIFELLGEGTLLSIGLSAASKSSLRLPTEVSVEG</sequence>
<dbReference type="SUPFAM" id="SSF55048">
    <property type="entry name" value="Probable ACP-binding domain of malonyl-CoA ACP transacylase"/>
    <property type="match status" value="1"/>
</dbReference>
<evidence type="ECO:0000313" key="11">
    <source>
        <dbReference type="Proteomes" id="UP000566819"/>
    </source>
</evidence>
<dbReference type="EMBL" id="JAAMPI010000303">
    <property type="protein sequence ID" value="KAF4632950.1"/>
    <property type="molecule type" value="Genomic_DNA"/>
</dbReference>
<dbReference type="SUPFAM" id="SSF50129">
    <property type="entry name" value="GroES-like"/>
    <property type="match status" value="1"/>
</dbReference>
<dbReference type="InterPro" id="IPR011032">
    <property type="entry name" value="GroES-like_sf"/>
</dbReference>
<dbReference type="OrthoDB" id="329835at2759"/>
<evidence type="ECO:0008006" key="12">
    <source>
        <dbReference type="Google" id="ProtNLM"/>
    </source>
</evidence>
<evidence type="ECO:0000256" key="5">
    <source>
        <dbReference type="ARBA" id="ARBA00023268"/>
    </source>
</evidence>
<evidence type="ECO:0000313" key="10">
    <source>
        <dbReference type="EMBL" id="KAF4632950.1"/>
    </source>
</evidence>
<dbReference type="PANTHER" id="PTHR43775">
    <property type="entry name" value="FATTY ACID SYNTHASE"/>
    <property type="match status" value="1"/>
</dbReference>
<dbReference type="InterPro" id="IPR013968">
    <property type="entry name" value="PKS_KR"/>
</dbReference>
<dbReference type="PROSITE" id="PS52019">
    <property type="entry name" value="PKS_MFAS_DH"/>
    <property type="match status" value="1"/>
</dbReference>
<dbReference type="Gene3D" id="3.90.180.10">
    <property type="entry name" value="Medium-chain alcohol dehydrogenases, catalytic domain"/>
    <property type="match status" value="1"/>
</dbReference>
<dbReference type="InterPro" id="IPR057326">
    <property type="entry name" value="KR_dom"/>
</dbReference>
<dbReference type="GO" id="GO:0004312">
    <property type="term" value="F:fatty acid synthase activity"/>
    <property type="evidence" value="ECO:0007669"/>
    <property type="project" value="TreeGrafter"/>
</dbReference>
<dbReference type="Pfam" id="PF08240">
    <property type="entry name" value="ADH_N"/>
    <property type="match status" value="1"/>
</dbReference>
<keyword evidence="2" id="KW-0597">Phosphoprotein</keyword>
<dbReference type="InterPro" id="IPR016035">
    <property type="entry name" value="Acyl_Trfase/lysoPLipase"/>
</dbReference>
<dbReference type="PANTHER" id="PTHR43775:SF29">
    <property type="entry name" value="ASPERFURANONE POLYKETIDE SYNTHASE AFOG-RELATED"/>
    <property type="match status" value="1"/>
</dbReference>
<dbReference type="InterPro" id="IPR020806">
    <property type="entry name" value="PKS_PP-bd"/>
</dbReference>
<evidence type="ECO:0000256" key="2">
    <source>
        <dbReference type="ARBA" id="ARBA00022553"/>
    </source>
</evidence>
<dbReference type="GO" id="GO:0004315">
    <property type="term" value="F:3-oxoacyl-[acyl-carrier-protein] synthase activity"/>
    <property type="evidence" value="ECO:0007669"/>
    <property type="project" value="InterPro"/>
</dbReference>
<dbReference type="SMART" id="SM00826">
    <property type="entry name" value="PKS_DH"/>
    <property type="match status" value="1"/>
</dbReference>
<dbReference type="FunFam" id="3.40.50.720:FF:000209">
    <property type="entry name" value="Polyketide synthase Pks12"/>
    <property type="match status" value="1"/>
</dbReference>
<dbReference type="GO" id="GO:0006633">
    <property type="term" value="P:fatty acid biosynthetic process"/>
    <property type="evidence" value="ECO:0007669"/>
    <property type="project" value="InterPro"/>
</dbReference>
<dbReference type="SMART" id="SM00822">
    <property type="entry name" value="PKS_KR"/>
    <property type="match status" value="1"/>
</dbReference>
<dbReference type="SUPFAM" id="SSF53335">
    <property type="entry name" value="S-adenosyl-L-methionine-dependent methyltransferases"/>
    <property type="match status" value="1"/>
</dbReference>
<keyword evidence="1" id="KW-0596">Phosphopantetheine</keyword>
<dbReference type="PROSITE" id="PS00606">
    <property type="entry name" value="KS3_1"/>
    <property type="match status" value="1"/>
</dbReference>
<keyword evidence="3" id="KW-0808">Transferase</keyword>
<dbReference type="InterPro" id="IPR014030">
    <property type="entry name" value="Ketoacyl_synth_N"/>
</dbReference>
<dbReference type="InterPro" id="IPR042104">
    <property type="entry name" value="PKS_dehydratase_sf"/>
</dbReference>
<keyword evidence="11" id="KW-1185">Reference proteome</keyword>
<evidence type="ECO:0000256" key="7">
    <source>
        <dbReference type="PROSITE-ProRule" id="PRU01363"/>
    </source>
</evidence>
<dbReference type="Pfam" id="PF21089">
    <property type="entry name" value="PKS_DH_N"/>
    <property type="match status" value="1"/>
</dbReference>
<dbReference type="SMART" id="SM00823">
    <property type="entry name" value="PKS_PP"/>
    <property type="match status" value="1"/>
</dbReference>
<evidence type="ECO:0000256" key="4">
    <source>
        <dbReference type="ARBA" id="ARBA00023002"/>
    </source>
</evidence>
<dbReference type="Gene3D" id="3.40.47.10">
    <property type="match status" value="1"/>
</dbReference>
<dbReference type="InterPro" id="IPR049552">
    <property type="entry name" value="PKS_DH_N"/>
</dbReference>
<dbReference type="InterPro" id="IPR020841">
    <property type="entry name" value="PKS_Beta-ketoAc_synthase_dom"/>
</dbReference>
<dbReference type="Pfam" id="PF13602">
    <property type="entry name" value="ADH_zinc_N_2"/>
    <property type="match status" value="1"/>
</dbReference>
<dbReference type="InterPro" id="IPR016039">
    <property type="entry name" value="Thiolase-like"/>
</dbReference>
<dbReference type="Pfam" id="PF00698">
    <property type="entry name" value="Acyl_transf_1"/>
    <property type="match status" value="1"/>
</dbReference>
<evidence type="ECO:0000256" key="6">
    <source>
        <dbReference type="ARBA" id="ARBA00023315"/>
    </source>
</evidence>
<dbReference type="InterPro" id="IPR036291">
    <property type="entry name" value="NAD(P)-bd_dom_sf"/>
</dbReference>
<dbReference type="CDD" id="cd00833">
    <property type="entry name" value="PKS"/>
    <property type="match status" value="1"/>
</dbReference>
<evidence type="ECO:0000256" key="3">
    <source>
        <dbReference type="ARBA" id="ARBA00022679"/>
    </source>
</evidence>
<dbReference type="Pfam" id="PF08659">
    <property type="entry name" value="KR"/>
    <property type="match status" value="1"/>
</dbReference>
<feature type="active site" description="Proton acceptor; for dehydratase activity" evidence="7">
    <location>
        <position position="1023"/>
    </location>
</feature>
<keyword evidence="6" id="KW-0012">Acyltransferase</keyword>
<dbReference type="GO" id="GO:0016491">
    <property type="term" value="F:oxidoreductase activity"/>
    <property type="evidence" value="ECO:0007669"/>
    <property type="project" value="UniProtKB-KW"/>
</dbReference>
<dbReference type="SUPFAM" id="SSF51735">
    <property type="entry name" value="NAD(P)-binding Rossmann-fold domains"/>
    <property type="match status" value="2"/>
</dbReference>
<evidence type="ECO:0000256" key="1">
    <source>
        <dbReference type="ARBA" id="ARBA00022450"/>
    </source>
</evidence>
<feature type="domain" description="PKS/mFAS DH" evidence="9">
    <location>
        <begin position="991"/>
        <end position="1312"/>
    </location>
</feature>
<dbReference type="GO" id="GO:0031177">
    <property type="term" value="F:phosphopantetheine binding"/>
    <property type="evidence" value="ECO:0007669"/>
    <property type="project" value="InterPro"/>
</dbReference>
<accession>A0A8H4RQ63</accession>
<dbReference type="InterPro" id="IPR056501">
    <property type="entry name" value="NAD-bd_HRPKS_sdrA"/>
</dbReference>
<dbReference type="InterPro" id="IPR001227">
    <property type="entry name" value="Ac_transferase_dom_sf"/>
</dbReference>